<sequence>MLFNVSAVEAQHLPLIQNGNLGDAFRAGTSGCVRLIQDVVLGGNWNAERATLIVVDLGVRIINNCGAAGQLALAGFWSPASHQIRDLVECHQLIEYFRYRPADAQEWFESLGKERYNKFGFGLVRKELEKLRGLAKYDLKQSFDLYSEAGSHPSTAGLAWQITGLGTKLIGPVPHPDRFKLLVGDLWAHATRATLDFVETMDTLNPDRAPIRDQFRHDHAVVLGAAILFAEVDTDQVIEFWK</sequence>
<reference evidence="1 2" key="1">
    <citation type="submission" date="2018-05" db="EMBL/GenBank/DDBJ databases">
        <title>Genomic Encyclopedia of Type Strains, Phase IV (KMG-IV): sequencing the most valuable type-strain genomes for metagenomic binning, comparative biology and taxonomic classification.</title>
        <authorList>
            <person name="Goeker M."/>
        </authorList>
    </citation>
    <scope>NUCLEOTIDE SEQUENCE [LARGE SCALE GENOMIC DNA]</scope>
    <source>
        <strain evidence="1 2">DSM 2626</strain>
    </source>
</reference>
<comment type="caution">
    <text evidence="1">The sequence shown here is derived from an EMBL/GenBank/DDBJ whole genome shotgun (WGS) entry which is preliminary data.</text>
</comment>
<organism evidence="1 2">
    <name type="scientific">Rhizobium loti</name>
    <name type="common">Mesorhizobium loti</name>
    <dbReference type="NCBI Taxonomy" id="381"/>
    <lineage>
        <taxon>Bacteria</taxon>
        <taxon>Pseudomonadati</taxon>
        <taxon>Pseudomonadota</taxon>
        <taxon>Alphaproteobacteria</taxon>
        <taxon>Hyphomicrobiales</taxon>
        <taxon>Phyllobacteriaceae</taxon>
        <taxon>Mesorhizobium</taxon>
    </lineage>
</organism>
<evidence type="ECO:0000313" key="2">
    <source>
        <dbReference type="Proteomes" id="UP000245631"/>
    </source>
</evidence>
<gene>
    <name evidence="1" type="ORF">C8D77_106122</name>
</gene>
<dbReference type="Proteomes" id="UP000245631">
    <property type="component" value="Unassembled WGS sequence"/>
</dbReference>
<accession>A0A8E3B4D1</accession>
<dbReference type="AlphaFoldDB" id="A0A8E3B4D1"/>
<dbReference type="GeneID" id="61053756"/>
<dbReference type="EMBL" id="QGGH01000006">
    <property type="protein sequence ID" value="PWJ89800.1"/>
    <property type="molecule type" value="Genomic_DNA"/>
</dbReference>
<name>A0A8E3B4D1_RHILI</name>
<protein>
    <submittedName>
        <fullName evidence="1">Uncharacterized protein</fullName>
    </submittedName>
</protein>
<dbReference type="RefSeq" id="WP_109668021.1">
    <property type="nucleotide sequence ID" value="NZ_QGGH01000006.1"/>
</dbReference>
<proteinExistence type="predicted"/>
<evidence type="ECO:0000313" key="1">
    <source>
        <dbReference type="EMBL" id="PWJ89800.1"/>
    </source>
</evidence>